<dbReference type="InterPro" id="IPR022893">
    <property type="entry name" value="Shikimate_DH_fam"/>
</dbReference>
<dbReference type="GO" id="GO:0019632">
    <property type="term" value="P:shikimate metabolic process"/>
    <property type="evidence" value="ECO:0007669"/>
    <property type="project" value="TreeGrafter"/>
</dbReference>
<gene>
    <name evidence="5" type="ORF">SAMN05421640_2618</name>
</gene>
<proteinExistence type="predicted"/>
<evidence type="ECO:0000256" key="2">
    <source>
        <dbReference type="ARBA" id="ARBA00023002"/>
    </source>
</evidence>
<dbReference type="CDD" id="cd01065">
    <property type="entry name" value="NAD_bind_Shikimate_DH"/>
    <property type="match status" value="1"/>
</dbReference>
<dbReference type="PANTHER" id="PTHR21089">
    <property type="entry name" value="SHIKIMATE DEHYDROGENASE"/>
    <property type="match status" value="1"/>
</dbReference>
<dbReference type="GO" id="GO:0050661">
    <property type="term" value="F:NADP binding"/>
    <property type="evidence" value="ECO:0007669"/>
    <property type="project" value="TreeGrafter"/>
</dbReference>
<dbReference type="InterPro" id="IPR046346">
    <property type="entry name" value="Aminoacid_DH-like_N_sf"/>
</dbReference>
<dbReference type="GO" id="GO:0009073">
    <property type="term" value="P:aromatic amino acid family biosynthetic process"/>
    <property type="evidence" value="ECO:0007669"/>
    <property type="project" value="UniProtKB-KW"/>
</dbReference>
<name>A0A239KF30_EKHLU</name>
<dbReference type="RefSeq" id="WP_089357313.1">
    <property type="nucleotide sequence ID" value="NZ_FZPD01000004.1"/>
</dbReference>
<sequence length="245" mass="27820">MKRFGLIGYPVGHSFSQRFFQDKFKKLKLKDHVYDLFEMEFLNEFPALWMKYKDLVGVNVTVPHKEKVVKYLDKLDASAIKVGAANVIYKNGGKLIGYNSDYMAFRESLRGWIGKFKGEALILGSGGASKAIQAGLTDLNIPYNQVSRTTRGGDYTYDQLKANPEIVSRFKLIVNTTPLGMHPNVDTFPDIPYKNIQKGSYLYDLIYNPAETNFLVKGKSYGAKTKNGLEMLELQAEKSWDIWSE</sequence>
<reference evidence="5 6" key="1">
    <citation type="submission" date="2017-06" db="EMBL/GenBank/DDBJ databases">
        <authorList>
            <person name="Kim H.J."/>
            <person name="Triplett B.A."/>
        </authorList>
    </citation>
    <scope>NUCLEOTIDE SEQUENCE [LARGE SCALE GENOMIC DNA]</scope>
    <source>
        <strain evidence="5 6">DSM 19307</strain>
    </source>
</reference>
<dbReference type="InterPro" id="IPR036291">
    <property type="entry name" value="NAD(P)-bd_dom_sf"/>
</dbReference>
<dbReference type="SUPFAM" id="SSF51735">
    <property type="entry name" value="NAD(P)-binding Rossmann-fold domains"/>
    <property type="match status" value="1"/>
</dbReference>
<evidence type="ECO:0000259" key="4">
    <source>
        <dbReference type="Pfam" id="PF08501"/>
    </source>
</evidence>
<accession>A0A239KF30</accession>
<keyword evidence="2" id="KW-0560">Oxidoreductase</keyword>
<dbReference type="Gene3D" id="3.40.50.720">
    <property type="entry name" value="NAD(P)-binding Rossmann-like Domain"/>
    <property type="match status" value="1"/>
</dbReference>
<dbReference type="GO" id="GO:0004764">
    <property type="term" value="F:shikimate 3-dehydrogenase (NADP+) activity"/>
    <property type="evidence" value="ECO:0007669"/>
    <property type="project" value="InterPro"/>
</dbReference>
<evidence type="ECO:0000256" key="1">
    <source>
        <dbReference type="ARBA" id="ARBA00004871"/>
    </source>
</evidence>
<dbReference type="Pfam" id="PF08501">
    <property type="entry name" value="Shikimate_dh_N"/>
    <property type="match status" value="1"/>
</dbReference>
<evidence type="ECO:0000313" key="5">
    <source>
        <dbReference type="EMBL" id="SNT16791.1"/>
    </source>
</evidence>
<organism evidence="5 6">
    <name type="scientific">Ekhidna lutea</name>
    <dbReference type="NCBI Taxonomy" id="447679"/>
    <lineage>
        <taxon>Bacteria</taxon>
        <taxon>Pseudomonadati</taxon>
        <taxon>Bacteroidota</taxon>
        <taxon>Cytophagia</taxon>
        <taxon>Cytophagales</taxon>
        <taxon>Reichenbachiellaceae</taxon>
        <taxon>Ekhidna</taxon>
    </lineage>
</organism>
<dbReference type="Proteomes" id="UP000198393">
    <property type="component" value="Unassembled WGS sequence"/>
</dbReference>
<dbReference type="Gene3D" id="3.40.50.10860">
    <property type="entry name" value="Leucine Dehydrogenase, chain A, domain 1"/>
    <property type="match status" value="1"/>
</dbReference>
<keyword evidence="6" id="KW-1185">Reference proteome</keyword>
<comment type="pathway">
    <text evidence="1">Metabolic intermediate biosynthesis; chorismate biosynthesis; chorismate from D-erythrose 4-phosphate and phosphoenolpyruvate: step 4/7.</text>
</comment>
<dbReference type="AlphaFoldDB" id="A0A239KF30"/>
<keyword evidence="3" id="KW-0028">Amino-acid biosynthesis</keyword>
<evidence type="ECO:0000313" key="6">
    <source>
        <dbReference type="Proteomes" id="UP000198393"/>
    </source>
</evidence>
<dbReference type="OrthoDB" id="9792692at2"/>
<evidence type="ECO:0000256" key="3">
    <source>
        <dbReference type="ARBA" id="ARBA00023141"/>
    </source>
</evidence>
<keyword evidence="3" id="KW-0057">Aromatic amino acid biosynthesis</keyword>
<dbReference type="GO" id="GO:0005829">
    <property type="term" value="C:cytosol"/>
    <property type="evidence" value="ECO:0007669"/>
    <property type="project" value="TreeGrafter"/>
</dbReference>
<dbReference type="GO" id="GO:0009423">
    <property type="term" value="P:chorismate biosynthetic process"/>
    <property type="evidence" value="ECO:0007669"/>
    <property type="project" value="TreeGrafter"/>
</dbReference>
<protein>
    <submittedName>
        <fullName evidence="5">Shikimate dehydrogenase</fullName>
    </submittedName>
</protein>
<dbReference type="InterPro" id="IPR013708">
    <property type="entry name" value="Shikimate_DH-bd_N"/>
</dbReference>
<dbReference type="PANTHER" id="PTHR21089:SF1">
    <property type="entry name" value="BIFUNCTIONAL 3-DEHYDROQUINATE DEHYDRATASE_SHIKIMATE DEHYDROGENASE, CHLOROPLASTIC"/>
    <property type="match status" value="1"/>
</dbReference>
<dbReference type="EMBL" id="FZPD01000004">
    <property type="protein sequence ID" value="SNT16791.1"/>
    <property type="molecule type" value="Genomic_DNA"/>
</dbReference>
<feature type="domain" description="Shikimate dehydrogenase substrate binding N-terminal" evidence="4">
    <location>
        <begin position="6"/>
        <end position="88"/>
    </location>
</feature>
<dbReference type="SUPFAM" id="SSF53223">
    <property type="entry name" value="Aminoacid dehydrogenase-like, N-terminal domain"/>
    <property type="match status" value="1"/>
</dbReference>